<comment type="caution">
    <text evidence="1">The sequence shown here is derived from an EMBL/GenBank/DDBJ whole genome shotgun (WGS) entry which is preliminary data.</text>
</comment>
<dbReference type="AlphaFoldDB" id="A0A096PC28"/>
<evidence type="ECO:0000313" key="1">
    <source>
        <dbReference type="EMBL" id="CEG02253.1"/>
    </source>
</evidence>
<reference evidence="1" key="1">
    <citation type="submission" date="2013-05" db="EMBL/GenBank/DDBJ databases">
        <title>Draft genome sequences of six wheat associated Fusarium spp. isolates.</title>
        <authorList>
            <person name="Moolhuijzen P.M."/>
            <person name="Manners J.M."/>
            <person name="Wilcox S."/>
            <person name="Bellgard M.I."/>
            <person name="Gardiner D.M."/>
        </authorList>
    </citation>
    <scope>NUCLEOTIDE SEQUENCE</scope>
    <source>
        <strain evidence="1">CS3220</strain>
    </source>
</reference>
<sequence length="70" mass="7815">MQPILRAMPVEKIVPLLLTVGSATVVVGGVRTQLKPQTQSRSFDRRLASYSTAQSEKTMTTMIYSTWLED</sequence>
<accession>A0A096PC28</accession>
<name>A0A096PC28_FUSPS</name>
<organism evidence="1">
    <name type="scientific">Fusarium pseudograminearum CS3220</name>
    <dbReference type="NCBI Taxonomy" id="1318456"/>
    <lineage>
        <taxon>Eukaryota</taxon>
        <taxon>Fungi</taxon>
        <taxon>Dikarya</taxon>
        <taxon>Ascomycota</taxon>
        <taxon>Pezizomycotina</taxon>
        <taxon>Sordariomycetes</taxon>
        <taxon>Hypocreomycetidae</taxon>
        <taxon>Hypocreales</taxon>
        <taxon>Nectriaceae</taxon>
        <taxon>Fusarium</taxon>
    </lineage>
</organism>
<protein>
    <submittedName>
        <fullName evidence="1">WGS project CBMC000000000 data, contig CS3220_c000053</fullName>
    </submittedName>
</protein>
<proteinExistence type="predicted"/>
<gene>
    <name evidence="1" type="ORF">BN846_0004490</name>
</gene>
<dbReference type="EMBL" id="CBMC010000049">
    <property type="protein sequence ID" value="CEG02253.1"/>
    <property type="molecule type" value="Genomic_DNA"/>
</dbReference>